<evidence type="ECO:0000256" key="4">
    <source>
        <dbReference type="ARBA" id="ARBA00023027"/>
    </source>
</evidence>
<dbReference type="SMART" id="SM00369">
    <property type="entry name" value="LRR_TYP"/>
    <property type="match status" value="4"/>
</dbReference>
<evidence type="ECO:0000256" key="2">
    <source>
        <dbReference type="ARBA" id="ARBA00022737"/>
    </source>
</evidence>
<dbReference type="InterPro" id="IPR032675">
    <property type="entry name" value="LRR_dom_sf"/>
</dbReference>
<evidence type="ECO:0000256" key="1">
    <source>
        <dbReference type="ARBA" id="ARBA00022614"/>
    </source>
</evidence>
<dbReference type="AlphaFoldDB" id="A0A6P5SLX3"/>
<dbReference type="PANTHER" id="PTHR11017:SF578">
    <property type="entry name" value="ADP-RIBOSYL CYCLASE_CYCLIC ADP-RIBOSE HYDROLASE"/>
    <property type="match status" value="1"/>
</dbReference>
<dbReference type="Pfam" id="PF23598">
    <property type="entry name" value="LRR_14"/>
    <property type="match status" value="1"/>
</dbReference>
<dbReference type="InterPro" id="IPR003591">
    <property type="entry name" value="Leu-rich_rpt_typical-subtyp"/>
</dbReference>
<feature type="coiled-coil region" evidence="5">
    <location>
        <begin position="135"/>
        <end position="187"/>
    </location>
</feature>
<keyword evidence="8" id="KW-1185">Reference proteome</keyword>
<dbReference type="PRINTS" id="PR00364">
    <property type="entry name" value="DISEASERSIST"/>
</dbReference>
<name>A0A6P5SLX3_PRUAV</name>
<keyword evidence="2" id="KW-0677">Repeat</keyword>
<evidence type="ECO:0000259" key="7">
    <source>
        <dbReference type="PROSITE" id="PS50104"/>
    </source>
</evidence>
<feature type="domain" description="TIR" evidence="7">
    <location>
        <begin position="21"/>
        <end position="188"/>
    </location>
</feature>
<dbReference type="InterPro" id="IPR042197">
    <property type="entry name" value="Apaf_helical"/>
</dbReference>
<dbReference type="Gene3D" id="1.10.8.430">
    <property type="entry name" value="Helical domain of apoptotic protease-activating factors"/>
    <property type="match status" value="1"/>
</dbReference>
<sequence>MLASMANQRASSSSASFTNSWKNQVFLSFRGEDTRHNFTDHLYSALCQQGINTFRDDDELRRGEEISSALLTAIEESKISVVVFSKNYASSKCCLDELVKILDCKESNQQLVLPVFYKVNPSDVRNQRGSFGDALANMERKYKDKKDKVKKWRAALSQAAALSGFPLDEHESESKFIQNIIEKISEQLLKHECMKVAEHPVGMQAQVQVMNELLDLGENDVRMVGVWGTGGIGKTTIAKAVYNSIAHKFEGCSFLANVRERSTSHEGSVGLQENLLSDILKVKNLKVTNVDKGAIVIQERLSCRKVLLVLDDLNDMDQLRNLAGACEWFGAGSRIIITTRDKQLLTAHDVNLIHEVKILRDPAALELLSWYAFKRSEPPLGDYVKLAERAMRYAQGLPLALKVLGSHLYGGSKHKWQAALDGFQGTEIQEVLKISYNALDDRVKKVFLDIACFFKGKSRNYVTEVCELNARYGIEVLIEKSLISVEHGDYIHMHDLLEKMGKDIIEQESPTEPGGRSRLWFHEDVEHVLTKNTGTNKITGIMLDFPKQDEEVFLDVGRSFSKMKNLKIFINYNVCLSGYASSIPSNLRVLDWYRCPFQSFPAKFCPKALVVLNLPYSRIKQIRKRLQHFTMLTFLNLTGSEFLTEIPDLSGSPNLRSLDAYGCRSLVKVDASVGYLHKLEILDLSGTAIKELPSSIGYLHKLEKLDLSGTAIKELLSSIGYLHKLEKLYLSGTAIKELPSSIGYLQKLEQLYLSGTAIKELPSSIGYLHKLEELDLSGTAIKELPSSVGHLTALEYLDLAECENLTNLPPSIYGFQNLHTLNLNRCPKLVTLPNNLISEESLPLEVLTNSNIPRDNFSSLAVHRRCRIQFQECNVSDIDSLENFGWSSKVWIIDLSNSNLVSLPVWICKFVNLVRLYLRGCKRLVEIEVQLPPSIKFMDVSDCVSLERFSTLSKIFVNLEGLYLRGCKRLVEIEVQPPPSIKFVDVSDCVSLERFSTLSKILEDGDMQGISRMDLCCHRLCNNLGLDAAKMANILLNQPVKRYNVINVTLPGSKVPEQFSFPDSDVSVSFSFCTDVGVLLLNSNSNHEHKIEIPIEIPWTFGLENTKLVLCTVWEITESCVRPCDFGLSFFIDGVCTDYGRNWWSVSGETGARHVWLQYVPLPAHTKPKGDDDGKSDDQLKPSISRIITVSCIGGKGLLFKSLGAHLAHISMPKDGDDGKNDENEENEDEDEYELSAFQYGSFL</sequence>
<dbReference type="GO" id="GO:0043531">
    <property type="term" value="F:ADP binding"/>
    <property type="evidence" value="ECO:0007669"/>
    <property type="project" value="InterPro"/>
</dbReference>
<protein>
    <submittedName>
        <fullName evidence="9">TMV resistance protein N-like</fullName>
    </submittedName>
</protein>
<dbReference type="InterPro" id="IPR027417">
    <property type="entry name" value="P-loop_NTPase"/>
</dbReference>
<dbReference type="InterPro" id="IPR058192">
    <property type="entry name" value="WHD_ROQ1-like"/>
</dbReference>
<organism evidence="8 9">
    <name type="scientific">Prunus avium</name>
    <name type="common">Cherry</name>
    <name type="synonym">Cerasus avium</name>
    <dbReference type="NCBI Taxonomy" id="42229"/>
    <lineage>
        <taxon>Eukaryota</taxon>
        <taxon>Viridiplantae</taxon>
        <taxon>Streptophyta</taxon>
        <taxon>Embryophyta</taxon>
        <taxon>Tracheophyta</taxon>
        <taxon>Spermatophyta</taxon>
        <taxon>Magnoliopsida</taxon>
        <taxon>eudicotyledons</taxon>
        <taxon>Gunneridae</taxon>
        <taxon>Pentapetalae</taxon>
        <taxon>rosids</taxon>
        <taxon>fabids</taxon>
        <taxon>Rosales</taxon>
        <taxon>Rosaceae</taxon>
        <taxon>Amygdaloideae</taxon>
        <taxon>Amygdaleae</taxon>
        <taxon>Prunus</taxon>
    </lineage>
</organism>
<dbReference type="KEGG" id="pavi:110760041"/>
<dbReference type="Gene3D" id="3.80.10.10">
    <property type="entry name" value="Ribonuclease Inhibitor"/>
    <property type="match status" value="3"/>
</dbReference>
<dbReference type="Pfam" id="PF01582">
    <property type="entry name" value="TIR"/>
    <property type="match status" value="1"/>
</dbReference>
<dbReference type="PANTHER" id="PTHR11017">
    <property type="entry name" value="LEUCINE-RICH REPEAT-CONTAINING PROTEIN"/>
    <property type="match status" value="1"/>
</dbReference>
<dbReference type="Pfam" id="PF00931">
    <property type="entry name" value="NB-ARC"/>
    <property type="match status" value="1"/>
</dbReference>
<evidence type="ECO:0000313" key="9">
    <source>
        <dbReference type="RefSeq" id="XP_021817910.1"/>
    </source>
</evidence>
<gene>
    <name evidence="9" type="primary">LOC110760041</name>
</gene>
<dbReference type="SMART" id="SM00255">
    <property type="entry name" value="TIR"/>
    <property type="match status" value="1"/>
</dbReference>
<evidence type="ECO:0000256" key="3">
    <source>
        <dbReference type="ARBA" id="ARBA00022821"/>
    </source>
</evidence>
<dbReference type="GO" id="GO:0007165">
    <property type="term" value="P:signal transduction"/>
    <property type="evidence" value="ECO:0007669"/>
    <property type="project" value="InterPro"/>
</dbReference>
<feature type="compositionally biased region" description="Acidic residues" evidence="6">
    <location>
        <begin position="1223"/>
        <end position="1234"/>
    </location>
</feature>
<dbReference type="InterPro" id="IPR055414">
    <property type="entry name" value="LRR_R13L4/SHOC2-like"/>
</dbReference>
<dbReference type="SUPFAM" id="SSF52058">
    <property type="entry name" value="L domain-like"/>
    <property type="match status" value="1"/>
</dbReference>
<dbReference type="InterPro" id="IPR002182">
    <property type="entry name" value="NB-ARC"/>
</dbReference>
<keyword evidence="1" id="KW-0433">Leucine-rich repeat</keyword>
<feature type="compositionally biased region" description="Basic and acidic residues" evidence="6">
    <location>
        <begin position="1212"/>
        <end position="1222"/>
    </location>
</feature>
<dbReference type="SUPFAM" id="SSF52200">
    <property type="entry name" value="Toll/Interleukin receptor TIR domain"/>
    <property type="match status" value="1"/>
</dbReference>
<proteinExistence type="predicted"/>
<evidence type="ECO:0000256" key="5">
    <source>
        <dbReference type="SAM" id="Coils"/>
    </source>
</evidence>
<evidence type="ECO:0000256" key="6">
    <source>
        <dbReference type="SAM" id="MobiDB-lite"/>
    </source>
</evidence>
<dbReference type="Gene3D" id="3.40.50.300">
    <property type="entry name" value="P-loop containing nucleotide triphosphate hydrolases"/>
    <property type="match status" value="1"/>
</dbReference>
<dbReference type="InterPro" id="IPR035897">
    <property type="entry name" value="Toll_tir_struct_dom_sf"/>
</dbReference>
<dbReference type="SUPFAM" id="SSF52540">
    <property type="entry name" value="P-loop containing nucleoside triphosphate hydrolases"/>
    <property type="match status" value="1"/>
</dbReference>
<evidence type="ECO:0000313" key="8">
    <source>
        <dbReference type="Proteomes" id="UP000515124"/>
    </source>
</evidence>
<dbReference type="GeneID" id="110760041"/>
<keyword evidence="4" id="KW-0520">NAD</keyword>
<dbReference type="InterPro" id="IPR000157">
    <property type="entry name" value="TIR_dom"/>
</dbReference>
<dbReference type="GO" id="GO:0051707">
    <property type="term" value="P:response to other organism"/>
    <property type="evidence" value="ECO:0007669"/>
    <property type="project" value="UniProtKB-ARBA"/>
</dbReference>
<dbReference type="RefSeq" id="XP_021817910.1">
    <property type="nucleotide sequence ID" value="XM_021962218.1"/>
</dbReference>
<dbReference type="InterPro" id="IPR044974">
    <property type="entry name" value="Disease_R_plants"/>
</dbReference>
<dbReference type="Pfam" id="PF23282">
    <property type="entry name" value="WHD_ROQ1"/>
    <property type="match status" value="1"/>
</dbReference>
<accession>A0A6P5SLX3</accession>
<keyword evidence="3" id="KW-0611">Plant defense</keyword>
<dbReference type="GO" id="GO:0006952">
    <property type="term" value="P:defense response"/>
    <property type="evidence" value="ECO:0007669"/>
    <property type="project" value="UniProtKB-KW"/>
</dbReference>
<keyword evidence="5" id="KW-0175">Coiled coil</keyword>
<feature type="region of interest" description="Disordered" evidence="6">
    <location>
        <begin position="1212"/>
        <end position="1235"/>
    </location>
</feature>
<dbReference type="Gene3D" id="3.40.50.10140">
    <property type="entry name" value="Toll/interleukin-1 receptor homology (TIR) domain"/>
    <property type="match status" value="1"/>
</dbReference>
<dbReference type="Proteomes" id="UP000515124">
    <property type="component" value="Unplaced"/>
</dbReference>
<dbReference type="PROSITE" id="PS50104">
    <property type="entry name" value="TIR"/>
    <property type="match status" value="1"/>
</dbReference>
<reference evidence="9" key="1">
    <citation type="submission" date="2025-08" db="UniProtKB">
        <authorList>
            <consortium name="RefSeq"/>
        </authorList>
    </citation>
    <scope>IDENTIFICATION</scope>
</reference>
<dbReference type="FunFam" id="3.40.50.10140:FF:000007">
    <property type="entry name" value="Disease resistance protein (TIR-NBS-LRR class)"/>
    <property type="match status" value="1"/>
</dbReference>